<dbReference type="InParanoid" id="A0A1V9Y0R8"/>
<proteinExistence type="predicted"/>
<dbReference type="EMBL" id="MNPL01001247">
    <property type="protein sequence ID" value="OQR79325.1"/>
    <property type="molecule type" value="Genomic_DNA"/>
</dbReference>
<dbReference type="SUPFAM" id="SSF57667">
    <property type="entry name" value="beta-beta-alpha zinc fingers"/>
    <property type="match status" value="1"/>
</dbReference>
<evidence type="ECO:0000256" key="3">
    <source>
        <dbReference type="ARBA" id="ARBA00022771"/>
    </source>
</evidence>
<feature type="region of interest" description="Disordered" evidence="6">
    <location>
        <begin position="90"/>
        <end position="124"/>
    </location>
</feature>
<accession>A0A1V9Y0R8</accession>
<evidence type="ECO:0000256" key="6">
    <source>
        <dbReference type="SAM" id="MobiDB-lite"/>
    </source>
</evidence>
<keyword evidence="1" id="KW-0479">Metal-binding</keyword>
<name>A0A1V9Y0R8_9ACAR</name>
<protein>
    <submittedName>
        <fullName evidence="8">Zinc finger protein-like</fullName>
    </submittedName>
</protein>
<dbReference type="Proteomes" id="UP000192247">
    <property type="component" value="Unassembled WGS sequence"/>
</dbReference>
<dbReference type="GO" id="GO:0005634">
    <property type="term" value="C:nucleus"/>
    <property type="evidence" value="ECO:0007669"/>
    <property type="project" value="TreeGrafter"/>
</dbReference>
<comment type="caution">
    <text evidence="8">The sequence shown here is derived from an EMBL/GenBank/DDBJ whole genome shotgun (WGS) entry which is preliminary data.</text>
</comment>
<dbReference type="GO" id="GO:0045944">
    <property type="term" value="P:positive regulation of transcription by RNA polymerase II"/>
    <property type="evidence" value="ECO:0007669"/>
    <property type="project" value="TreeGrafter"/>
</dbReference>
<dbReference type="GO" id="GO:0008270">
    <property type="term" value="F:zinc ion binding"/>
    <property type="evidence" value="ECO:0007669"/>
    <property type="project" value="UniProtKB-KW"/>
</dbReference>
<dbReference type="SMART" id="SM00355">
    <property type="entry name" value="ZnF_C2H2"/>
    <property type="match status" value="2"/>
</dbReference>
<gene>
    <name evidence="8" type="ORF">BIW11_05817</name>
</gene>
<keyword evidence="4" id="KW-0862">Zinc</keyword>
<evidence type="ECO:0000313" key="8">
    <source>
        <dbReference type="EMBL" id="OQR79325.1"/>
    </source>
</evidence>
<dbReference type="InterPro" id="IPR036236">
    <property type="entry name" value="Znf_C2H2_sf"/>
</dbReference>
<evidence type="ECO:0000256" key="5">
    <source>
        <dbReference type="PROSITE-ProRule" id="PRU00042"/>
    </source>
</evidence>
<evidence type="ECO:0000259" key="7">
    <source>
        <dbReference type="PROSITE" id="PS50157"/>
    </source>
</evidence>
<evidence type="ECO:0000256" key="1">
    <source>
        <dbReference type="ARBA" id="ARBA00022723"/>
    </source>
</evidence>
<keyword evidence="2" id="KW-0677">Repeat</keyword>
<evidence type="ECO:0000256" key="2">
    <source>
        <dbReference type="ARBA" id="ARBA00022737"/>
    </source>
</evidence>
<dbReference type="STRING" id="418985.A0A1V9Y0R8"/>
<keyword evidence="9" id="KW-1185">Reference proteome</keyword>
<dbReference type="AlphaFoldDB" id="A0A1V9Y0R8"/>
<dbReference type="PANTHER" id="PTHR24403:SF109">
    <property type="entry name" value="ZINC FINGER PROTEIN 845-LIKE"/>
    <property type="match status" value="1"/>
</dbReference>
<dbReference type="Gene3D" id="3.30.160.60">
    <property type="entry name" value="Classic Zinc Finger"/>
    <property type="match status" value="2"/>
</dbReference>
<organism evidence="8 9">
    <name type="scientific">Tropilaelaps mercedesae</name>
    <dbReference type="NCBI Taxonomy" id="418985"/>
    <lineage>
        <taxon>Eukaryota</taxon>
        <taxon>Metazoa</taxon>
        <taxon>Ecdysozoa</taxon>
        <taxon>Arthropoda</taxon>
        <taxon>Chelicerata</taxon>
        <taxon>Arachnida</taxon>
        <taxon>Acari</taxon>
        <taxon>Parasitiformes</taxon>
        <taxon>Mesostigmata</taxon>
        <taxon>Gamasina</taxon>
        <taxon>Dermanyssoidea</taxon>
        <taxon>Laelapidae</taxon>
        <taxon>Tropilaelaps</taxon>
    </lineage>
</organism>
<dbReference type="PROSITE" id="PS50157">
    <property type="entry name" value="ZINC_FINGER_C2H2_2"/>
    <property type="match status" value="1"/>
</dbReference>
<dbReference type="OrthoDB" id="6423505at2759"/>
<dbReference type="InterPro" id="IPR050688">
    <property type="entry name" value="Zinc_finger/UBP_domain"/>
</dbReference>
<dbReference type="PANTHER" id="PTHR24403">
    <property type="entry name" value="ZINC FINGER PROTEIN"/>
    <property type="match status" value="1"/>
</dbReference>
<feature type="compositionally biased region" description="Basic residues" evidence="6">
    <location>
        <begin position="95"/>
        <end position="104"/>
    </location>
</feature>
<evidence type="ECO:0000256" key="4">
    <source>
        <dbReference type="ARBA" id="ARBA00022833"/>
    </source>
</evidence>
<evidence type="ECO:0000313" key="9">
    <source>
        <dbReference type="Proteomes" id="UP000192247"/>
    </source>
</evidence>
<dbReference type="InterPro" id="IPR013087">
    <property type="entry name" value="Znf_C2H2_type"/>
</dbReference>
<keyword evidence="3 5" id="KW-0863">Zinc-finger</keyword>
<feature type="domain" description="C2H2-type" evidence="7">
    <location>
        <begin position="126"/>
        <end position="153"/>
    </location>
</feature>
<sequence length="194" mass="21827">MQSCRYPVNKYVLTEQAATPQPVLLCPLIITQLPSYIRLNSHSVSLFIFIYLSPYLTLCHPHHPSVFELPANASAGTGATLVVEVPPHRHDATQRHHTHSRNTHRQPLAASLSGHRGTPTSHGPRHTCSFCSYSTIYKDTLIKHERTHTGDRPFRCLICGYAASQRNNVRIHAARKHGTLDCVYDERKVMRGGF</sequence>
<reference evidence="8 9" key="1">
    <citation type="journal article" date="2017" name="Gigascience">
        <title>Draft genome of the honey bee ectoparasitic mite, Tropilaelaps mercedesae, is shaped by the parasitic life history.</title>
        <authorList>
            <person name="Dong X."/>
            <person name="Armstrong S.D."/>
            <person name="Xia D."/>
            <person name="Makepeace B.L."/>
            <person name="Darby A.C."/>
            <person name="Kadowaki T."/>
        </authorList>
    </citation>
    <scope>NUCLEOTIDE SEQUENCE [LARGE SCALE GENOMIC DNA]</scope>
    <source>
        <strain evidence="8">Wuxi-XJTLU</strain>
    </source>
</reference>